<keyword evidence="3" id="KW-1185">Reference proteome</keyword>
<accession>A0A1Y0EHK2</accession>
<organism evidence="2 3">
    <name type="scientific">Yoonia vestfoldensis</name>
    <dbReference type="NCBI Taxonomy" id="245188"/>
    <lineage>
        <taxon>Bacteria</taxon>
        <taxon>Pseudomonadati</taxon>
        <taxon>Pseudomonadota</taxon>
        <taxon>Alphaproteobacteria</taxon>
        <taxon>Rhodobacterales</taxon>
        <taxon>Paracoccaceae</taxon>
        <taxon>Yoonia</taxon>
    </lineage>
</organism>
<dbReference type="EMBL" id="CP021431">
    <property type="protein sequence ID" value="ARU03106.1"/>
    <property type="molecule type" value="Genomic_DNA"/>
</dbReference>
<evidence type="ECO:0000256" key="1">
    <source>
        <dbReference type="SAM" id="MobiDB-lite"/>
    </source>
</evidence>
<dbReference type="Proteomes" id="UP000195273">
    <property type="component" value="Chromosome"/>
</dbReference>
<gene>
    <name evidence="2" type="ORF">LOKVESSMR4R_03841</name>
</gene>
<sequence>MRREGARHPSSGTSVRSAPSPWHRPSKGKYYFRFSYRGTVVEVTIRPGHVRGEFIELARKEGRSAEEETRLAALKREMRDRLVPLAPEDVYDAKVSRA</sequence>
<name>A0A1Y0EHK2_9RHOB</name>
<dbReference type="KEGG" id="lvs:LOKVESSMR4R_03841"/>
<protein>
    <submittedName>
        <fullName evidence="2">Uncharacterized protein</fullName>
    </submittedName>
</protein>
<evidence type="ECO:0000313" key="3">
    <source>
        <dbReference type="Proteomes" id="UP000195273"/>
    </source>
</evidence>
<dbReference type="AlphaFoldDB" id="A0A1Y0EHK2"/>
<feature type="region of interest" description="Disordered" evidence="1">
    <location>
        <begin position="1"/>
        <end position="26"/>
    </location>
</feature>
<evidence type="ECO:0000313" key="2">
    <source>
        <dbReference type="EMBL" id="ARU03106.1"/>
    </source>
</evidence>
<proteinExistence type="predicted"/>
<reference evidence="2 3" key="1">
    <citation type="submission" date="2017-05" db="EMBL/GenBank/DDBJ databases">
        <title>Genome Sequence of Loktanella vestfoldensis Strain SMR4r Isolated from a Culture of the Diatom Skeletonema marinoi.</title>
        <authorList>
            <person name="Topel M."/>
            <person name="Pinder M.I.M."/>
            <person name="Johansson O.N."/>
            <person name="Kourtchenko O."/>
            <person name="Godhe A."/>
            <person name="Clarke A.K."/>
        </authorList>
    </citation>
    <scope>NUCLEOTIDE SEQUENCE [LARGE SCALE GENOMIC DNA]</scope>
    <source>
        <strain evidence="2 3">SMR4r</strain>
    </source>
</reference>